<dbReference type="AlphaFoldDB" id="A0A1M3SZ73"/>
<dbReference type="VEuPathDB" id="FungiDB:ASPFODRAFT_54591"/>
<proteinExistence type="predicted"/>
<sequence length="109" mass="12680">MLSYPVDWLEMHLTVVHKYTFDSVAISPVFLPRVECTLGNLRRFCNQIWEVIRPYIRTIDHADYRFQRFVWPRGEREPDTAARSGAFSGSNAIDPGTILDSERFVENTS</sequence>
<gene>
    <name evidence="2" type="ORF">ASPFODRAFT_54591</name>
</gene>
<evidence type="ECO:0000256" key="1">
    <source>
        <dbReference type="SAM" id="MobiDB-lite"/>
    </source>
</evidence>
<organism evidence="2 3">
    <name type="scientific">Aspergillus luchuensis (strain CBS 106.47)</name>
    <dbReference type="NCBI Taxonomy" id="1137211"/>
    <lineage>
        <taxon>Eukaryota</taxon>
        <taxon>Fungi</taxon>
        <taxon>Dikarya</taxon>
        <taxon>Ascomycota</taxon>
        <taxon>Pezizomycotina</taxon>
        <taxon>Eurotiomycetes</taxon>
        <taxon>Eurotiomycetidae</taxon>
        <taxon>Eurotiales</taxon>
        <taxon>Aspergillaceae</taxon>
        <taxon>Aspergillus</taxon>
        <taxon>Aspergillus subgen. Circumdati</taxon>
    </lineage>
</organism>
<dbReference type="OrthoDB" id="4391091at2759"/>
<feature type="region of interest" description="Disordered" evidence="1">
    <location>
        <begin position="76"/>
        <end position="95"/>
    </location>
</feature>
<dbReference type="EMBL" id="KV878272">
    <property type="protein sequence ID" value="OJZ79778.1"/>
    <property type="molecule type" value="Genomic_DNA"/>
</dbReference>
<accession>A0A1M3SZ73</accession>
<name>A0A1M3SZ73_ASPLC</name>
<evidence type="ECO:0000313" key="2">
    <source>
        <dbReference type="EMBL" id="OJZ79778.1"/>
    </source>
</evidence>
<evidence type="ECO:0000313" key="3">
    <source>
        <dbReference type="Proteomes" id="UP000184063"/>
    </source>
</evidence>
<feature type="non-terminal residue" evidence="2">
    <location>
        <position position="109"/>
    </location>
</feature>
<dbReference type="Proteomes" id="UP000184063">
    <property type="component" value="Unassembled WGS sequence"/>
</dbReference>
<protein>
    <submittedName>
        <fullName evidence="2">Uncharacterized protein</fullName>
    </submittedName>
</protein>
<reference evidence="3" key="1">
    <citation type="journal article" date="2017" name="Genome Biol.">
        <title>Comparative genomics reveals high biological diversity and specific adaptations in the industrially and medically important fungal genus Aspergillus.</title>
        <authorList>
            <person name="de Vries R.P."/>
            <person name="Riley R."/>
            <person name="Wiebenga A."/>
            <person name="Aguilar-Osorio G."/>
            <person name="Amillis S."/>
            <person name="Uchima C.A."/>
            <person name="Anderluh G."/>
            <person name="Asadollahi M."/>
            <person name="Askin M."/>
            <person name="Barry K."/>
            <person name="Battaglia E."/>
            <person name="Bayram O."/>
            <person name="Benocci T."/>
            <person name="Braus-Stromeyer S.A."/>
            <person name="Caldana C."/>
            <person name="Canovas D."/>
            <person name="Cerqueira G.C."/>
            <person name="Chen F."/>
            <person name="Chen W."/>
            <person name="Choi C."/>
            <person name="Clum A."/>
            <person name="Dos Santos R.A."/>
            <person name="Damasio A.R."/>
            <person name="Diallinas G."/>
            <person name="Emri T."/>
            <person name="Fekete E."/>
            <person name="Flipphi M."/>
            <person name="Freyberg S."/>
            <person name="Gallo A."/>
            <person name="Gournas C."/>
            <person name="Habgood R."/>
            <person name="Hainaut M."/>
            <person name="Harispe M.L."/>
            <person name="Henrissat B."/>
            <person name="Hilden K.S."/>
            <person name="Hope R."/>
            <person name="Hossain A."/>
            <person name="Karabika E."/>
            <person name="Karaffa L."/>
            <person name="Karanyi Z."/>
            <person name="Krasevec N."/>
            <person name="Kuo A."/>
            <person name="Kusch H."/>
            <person name="LaButti K."/>
            <person name="Lagendijk E.L."/>
            <person name="Lapidus A."/>
            <person name="Levasseur A."/>
            <person name="Lindquist E."/>
            <person name="Lipzen A."/>
            <person name="Logrieco A.F."/>
            <person name="MacCabe A."/>
            <person name="Maekelae M.R."/>
            <person name="Malavazi I."/>
            <person name="Melin P."/>
            <person name="Meyer V."/>
            <person name="Mielnichuk N."/>
            <person name="Miskei M."/>
            <person name="Molnar A.P."/>
            <person name="Mule G."/>
            <person name="Ngan C.Y."/>
            <person name="Orejas M."/>
            <person name="Orosz E."/>
            <person name="Ouedraogo J.P."/>
            <person name="Overkamp K.M."/>
            <person name="Park H.-S."/>
            <person name="Perrone G."/>
            <person name="Piumi F."/>
            <person name="Punt P.J."/>
            <person name="Ram A.F."/>
            <person name="Ramon A."/>
            <person name="Rauscher S."/>
            <person name="Record E."/>
            <person name="Riano-Pachon D.M."/>
            <person name="Robert V."/>
            <person name="Roehrig J."/>
            <person name="Ruller R."/>
            <person name="Salamov A."/>
            <person name="Salih N.S."/>
            <person name="Samson R.A."/>
            <person name="Sandor E."/>
            <person name="Sanguinetti M."/>
            <person name="Schuetze T."/>
            <person name="Sepcic K."/>
            <person name="Shelest E."/>
            <person name="Sherlock G."/>
            <person name="Sophianopoulou V."/>
            <person name="Squina F.M."/>
            <person name="Sun H."/>
            <person name="Susca A."/>
            <person name="Todd R.B."/>
            <person name="Tsang A."/>
            <person name="Unkles S.E."/>
            <person name="van de Wiele N."/>
            <person name="van Rossen-Uffink D."/>
            <person name="Oliveira J.V."/>
            <person name="Vesth T.C."/>
            <person name="Visser J."/>
            <person name="Yu J.-H."/>
            <person name="Zhou M."/>
            <person name="Andersen M.R."/>
            <person name="Archer D.B."/>
            <person name="Baker S.E."/>
            <person name="Benoit I."/>
            <person name="Brakhage A.A."/>
            <person name="Braus G.H."/>
            <person name="Fischer R."/>
            <person name="Frisvad J.C."/>
            <person name="Goldman G.H."/>
            <person name="Houbraken J."/>
            <person name="Oakley B."/>
            <person name="Pocsi I."/>
            <person name="Scazzocchio C."/>
            <person name="Seiboth B."/>
            <person name="vanKuyk P.A."/>
            <person name="Wortman J."/>
            <person name="Dyer P.S."/>
            <person name="Grigoriev I.V."/>
        </authorList>
    </citation>
    <scope>NUCLEOTIDE SEQUENCE [LARGE SCALE GENOMIC DNA]</scope>
    <source>
        <strain evidence="3">CBS 106.47</strain>
    </source>
</reference>